<dbReference type="EMBL" id="WXWW01000231">
    <property type="protein sequence ID" value="NAW66733.1"/>
    <property type="molecule type" value="Genomic_DNA"/>
</dbReference>
<keyword evidence="1" id="KW-0812">Transmembrane</keyword>
<protein>
    <submittedName>
        <fullName evidence="2">Holin</fullName>
    </submittedName>
</protein>
<comment type="caution">
    <text evidence="2">The sequence shown here is derived from an EMBL/GenBank/DDBJ whole genome shotgun (WGS) entry which is preliminary data.</text>
</comment>
<feature type="transmembrane region" description="Helical" evidence="1">
    <location>
        <begin position="29"/>
        <end position="47"/>
    </location>
</feature>
<name>A0A7X4WDK1_9GAMM</name>
<reference evidence="2 3" key="1">
    <citation type="submission" date="2017-05" db="EMBL/GenBank/DDBJ databases">
        <title>High clonality and local adaptation shapes Vibrionaceae linages within an endangered oasis.</title>
        <authorList>
            <person name="Vazquez-Rosas-Landa M."/>
        </authorList>
    </citation>
    <scope>NUCLEOTIDE SEQUENCE [LARGE SCALE GENOMIC DNA]</scope>
    <source>
        <strain evidence="2 3">P46_P4S1P180</strain>
    </source>
</reference>
<evidence type="ECO:0000256" key="1">
    <source>
        <dbReference type="SAM" id="Phobius"/>
    </source>
</evidence>
<sequence>MKEKIITWFAYFWAGFTGFFSSLSFNEVGVLVSIVATLITMFVNWYYKRRTLQVLENHPDSRKAYEQMED</sequence>
<dbReference type="Proteomes" id="UP000465712">
    <property type="component" value="Unassembled WGS sequence"/>
</dbReference>
<dbReference type="AlphaFoldDB" id="A0A7X4WDK1"/>
<gene>
    <name evidence="2" type="ORF">CAG72_16160</name>
</gene>
<evidence type="ECO:0000313" key="3">
    <source>
        <dbReference type="Proteomes" id="UP000465712"/>
    </source>
</evidence>
<organism evidence="2 3">
    <name type="scientific">Photobacterium halotolerans</name>
    <dbReference type="NCBI Taxonomy" id="265726"/>
    <lineage>
        <taxon>Bacteria</taxon>
        <taxon>Pseudomonadati</taxon>
        <taxon>Pseudomonadota</taxon>
        <taxon>Gammaproteobacteria</taxon>
        <taxon>Vibrionales</taxon>
        <taxon>Vibrionaceae</taxon>
        <taxon>Photobacterium</taxon>
    </lineage>
</organism>
<dbReference type="RefSeq" id="WP_161446236.1">
    <property type="nucleotide sequence ID" value="NZ_WXWW01000231.1"/>
</dbReference>
<keyword evidence="1" id="KW-1133">Transmembrane helix</keyword>
<feature type="transmembrane region" description="Helical" evidence="1">
    <location>
        <begin position="5"/>
        <end position="23"/>
    </location>
</feature>
<keyword evidence="1" id="KW-0472">Membrane</keyword>
<proteinExistence type="predicted"/>
<dbReference type="InterPro" id="IPR032118">
    <property type="entry name" value="Phage_holin_HP1"/>
</dbReference>
<accession>A0A7X4WDK1</accession>
<dbReference type="Pfam" id="PF16080">
    <property type="entry name" value="Phage_holin_2_3"/>
    <property type="match status" value="1"/>
</dbReference>
<evidence type="ECO:0000313" key="2">
    <source>
        <dbReference type="EMBL" id="NAW66733.1"/>
    </source>
</evidence>